<feature type="compositionally biased region" description="Basic and acidic residues" evidence="4">
    <location>
        <begin position="168"/>
        <end position="180"/>
    </location>
</feature>
<dbReference type="OrthoDB" id="9942401at2759"/>
<comment type="caution">
    <text evidence="6">The sequence shown here is derived from an EMBL/GenBank/DDBJ whole genome shotgun (WGS) entry which is preliminary data.</text>
</comment>
<dbReference type="GO" id="GO:0005634">
    <property type="term" value="C:nucleus"/>
    <property type="evidence" value="ECO:0007669"/>
    <property type="project" value="TreeGrafter"/>
</dbReference>
<dbReference type="PANTHER" id="PTHR45640:SF2">
    <property type="entry name" value="HEAT SHOCK PROTEIN BETA-11-RELATED"/>
    <property type="match status" value="1"/>
</dbReference>
<feature type="compositionally biased region" description="Low complexity" evidence="4">
    <location>
        <begin position="186"/>
        <end position="198"/>
    </location>
</feature>
<dbReference type="InterPro" id="IPR001436">
    <property type="entry name" value="Alpha-crystallin/sHSP_animal"/>
</dbReference>
<evidence type="ECO:0000256" key="1">
    <source>
        <dbReference type="ARBA" id="ARBA00023016"/>
    </source>
</evidence>
<evidence type="ECO:0000313" key="6">
    <source>
        <dbReference type="EMBL" id="KAF7206873.1"/>
    </source>
</evidence>
<evidence type="ECO:0000256" key="2">
    <source>
        <dbReference type="PROSITE-ProRule" id="PRU00285"/>
    </source>
</evidence>
<evidence type="ECO:0000259" key="5">
    <source>
        <dbReference type="PROSITE" id="PS01031"/>
    </source>
</evidence>
<organism evidence="6 7">
    <name type="scientific">Nothobranchius furzeri</name>
    <name type="common">Turquoise killifish</name>
    <dbReference type="NCBI Taxonomy" id="105023"/>
    <lineage>
        <taxon>Eukaryota</taxon>
        <taxon>Metazoa</taxon>
        <taxon>Chordata</taxon>
        <taxon>Craniata</taxon>
        <taxon>Vertebrata</taxon>
        <taxon>Euteleostomi</taxon>
        <taxon>Actinopterygii</taxon>
        <taxon>Neopterygii</taxon>
        <taxon>Teleostei</taxon>
        <taxon>Neoteleostei</taxon>
        <taxon>Acanthomorphata</taxon>
        <taxon>Ovalentaria</taxon>
        <taxon>Atherinomorphae</taxon>
        <taxon>Cyprinodontiformes</taxon>
        <taxon>Nothobranchiidae</taxon>
        <taxon>Nothobranchius</taxon>
    </lineage>
</organism>
<dbReference type="AlphaFoldDB" id="A0A9D3BH92"/>
<gene>
    <name evidence="6" type="ORF">G4P62_018127</name>
</gene>
<accession>A0A9D3BH92</accession>
<dbReference type="InterPro" id="IPR008978">
    <property type="entry name" value="HSP20-like_chaperone"/>
</dbReference>
<dbReference type="PROSITE" id="PS01031">
    <property type="entry name" value="SHSP"/>
    <property type="match status" value="1"/>
</dbReference>
<sequence length="215" mass="24149">MLCPSVFQPSSSSMMPFLDLHWPVRSLWPDTRPLFFQIEQEMIQHMQLMRQNMEYMERLHQKIFEEIDHSSSLPGDLRPIAFQDLGGGGGSFALSLDTSEFSPEELSVKQVGRKLRVSGRTEKKQEDGKGSYFYRCQEFRQELDLPDDVDPQTVTCSLVDGRLQIQAPREKRQSDGKERIVPINVSSAPAITSSSSSGGTAGSSPPPEKDLAEKN</sequence>
<evidence type="ECO:0000313" key="7">
    <source>
        <dbReference type="Proteomes" id="UP000822369"/>
    </source>
</evidence>
<protein>
    <submittedName>
        <fullName evidence="6">Heat shock protein beta-11-like</fullName>
    </submittedName>
</protein>
<dbReference type="SUPFAM" id="SSF49764">
    <property type="entry name" value="HSP20-like chaperones"/>
    <property type="match status" value="1"/>
</dbReference>
<dbReference type="EMBL" id="JAAVVJ010000015">
    <property type="protein sequence ID" value="KAF7206873.1"/>
    <property type="molecule type" value="Genomic_DNA"/>
</dbReference>
<dbReference type="CDD" id="cd06481">
    <property type="entry name" value="ACD_HspB9_like"/>
    <property type="match status" value="1"/>
</dbReference>
<dbReference type="GO" id="GO:0042026">
    <property type="term" value="P:protein refolding"/>
    <property type="evidence" value="ECO:0007669"/>
    <property type="project" value="TreeGrafter"/>
</dbReference>
<dbReference type="Pfam" id="PF00011">
    <property type="entry name" value="HSP20"/>
    <property type="match status" value="1"/>
</dbReference>
<dbReference type="GO" id="GO:0009408">
    <property type="term" value="P:response to heat"/>
    <property type="evidence" value="ECO:0007669"/>
    <property type="project" value="TreeGrafter"/>
</dbReference>
<proteinExistence type="inferred from homology"/>
<dbReference type="Proteomes" id="UP000822369">
    <property type="component" value="Chromosome 15"/>
</dbReference>
<dbReference type="KEGG" id="nfu:107395849"/>
<evidence type="ECO:0000256" key="4">
    <source>
        <dbReference type="SAM" id="MobiDB-lite"/>
    </source>
</evidence>
<keyword evidence="1 6" id="KW-0346">Stress response</keyword>
<name>A0A9D3BH92_NOTFU</name>
<evidence type="ECO:0000256" key="3">
    <source>
        <dbReference type="RuleBase" id="RU003616"/>
    </source>
</evidence>
<comment type="similarity">
    <text evidence="2 3">Belongs to the small heat shock protein (HSP20) family.</text>
</comment>
<dbReference type="Gene3D" id="2.60.40.790">
    <property type="match status" value="1"/>
</dbReference>
<dbReference type="GO" id="GO:0051082">
    <property type="term" value="F:unfolded protein binding"/>
    <property type="evidence" value="ECO:0007669"/>
    <property type="project" value="TreeGrafter"/>
</dbReference>
<feature type="region of interest" description="Disordered" evidence="4">
    <location>
        <begin position="168"/>
        <end position="215"/>
    </location>
</feature>
<dbReference type="GO" id="GO:0005737">
    <property type="term" value="C:cytoplasm"/>
    <property type="evidence" value="ECO:0007669"/>
    <property type="project" value="TreeGrafter"/>
</dbReference>
<feature type="domain" description="SHSP" evidence="5">
    <location>
        <begin position="71"/>
        <end position="186"/>
    </location>
</feature>
<dbReference type="PANTHER" id="PTHR45640">
    <property type="entry name" value="HEAT SHOCK PROTEIN HSP-12.2-RELATED"/>
    <property type="match status" value="1"/>
</dbReference>
<dbReference type="InterPro" id="IPR002068">
    <property type="entry name" value="A-crystallin/Hsp20_dom"/>
</dbReference>
<dbReference type="OMA" id="QEMIRHM"/>
<reference evidence="6" key="1">
    <citation type="submission" date="2020-03" db="EMBL/GenBank/DDBJ databases">
        <title>Intra-Species Differences in Population Size shape Life History and Genome Evolution.</title>
        <authorList>
            <person name="Willemsen D."/>
            <person name="Cui R."/>
            <person name="Valenzano D.R."/>
        </authorList>
    </citation>
    <scope>NUCLEOTIDE SEQUENCE</scope>
    <source>
        <strain evidence="6">GRZ</strain>
        <tissue evidence="6">Whole</tissue>
    </source>
</reference>